<protein>
    <recommendedName>
        <fullName evidence="3">SDR family NAD(P)-dependent oxidoreductase</fullName>
    </recommendedName>
</protein>
<dbReference type="Gene3D" id="3.40.50.720">
    <property type="entry name" value="NAD(P)-binding Rossmann-like Domain"/>
    <property type="match status" value="1"/>
</dbReference>
<reference evidence="2" key="1">
    <citation type="journal article" date="2019" name="Int. J. Syst. Evol. Microbiol.">
        <title>The Global Catalogue of Microorganisms (GCM) 10K type strain sequencing project: providing services to taxonomists for standard genome sequencing and annotation.</title>
        <authorList>
            <consortium name="The Broad Institute Genomics Platform"/>
            <consortium name="The Broad Institute Genome Sequencing Center for Infectious Disease"/>
            <person name="Wu L."/>
            <person name="Ma J."/>
        </authorList>
    </citation>
    <scope>NUCLEOTIDE SEQUENCE [LARGE SCALE GENOMIC DNA]</scope>
    <source>
        <strain evidence="2">NBRC 108728</strain>
    </source>
</reference>
<keyword evidence="2" id="KW-1185">Reference proteome</keyword>
<organism evidence="1 2">
    <name type="scientific">Frondihabitans sucicola</name>
    <dbReference type="NCBI Taxonomy" id="1268041"/>
    <lineage>
        <taxon>Bacteria</taxon>
        <taxon>Bacillati</taxon>
        <taxon>Actinomycetota</taxon>
        <taxon>Actinomycetes</taxon>
        <taxon>Micrococcales</taxon>
        <taxon>Microbacteriaceae</taxon>
        <taxon>Frondihabitans</taxon>
    </lineage>
</organism>
<proteinExistence type="predicted"/>
<dbReference type="SUPFAM" id="SSF51735">
    <property type="entry name" value="NAD(P)-binding Rossmann-fold domains"/>
    <property type="match status" value="1"/>
</dbReference>
<dbReference type="RefSeq" id="WP_286345404.1">
    <property type="nucleotide sequence ID" value="NZ_AP027732.1"/>
</dbReference>
<dbReference type="PANTHER" id="PTHR42820">
    <property type="entry name" value="SHORT-CHAIN DEHYDROGENASE REDUCTASE"/>
    <property type="match status" value="1"/>
</dbReference>
<evidence type="ECO:0000313" key="1">
    <source>
        <dbReference type="EMBL" id="BDZ48426.1"/>
    </source>
</evidence>
<dbReference type="PANTHER" id="PTHR42820:SF1">
    <property type="entry name" value="SHORT-CHAIN DEHYDROGENASE_REDUCTASE FAMILY PROTEIN"/>
    <property type="match status" value="1"/>
</dbReference>
<dbReference type="InterPro" id="IPR036291">
    <property type="entry name" value="NAD(P)-bd_dom_sf"/>
</dbReference>
<dbReference type="PRINTS" id="PR00081">
    <property type="entry name" value="GDHRDH"/>
</dbReference>
<gene>
    <name evidence="1" type="ORF">GCM10025867_06670</name>
</gene>
<name>A0ABN6XUD1_9MICO</name>
<dbReference type="InterPro" id="IPR002347">
    <property type="entry name" value="SDR_fam"/>
</dbReference>
<dbReference type="EMBL" id="AP027732">
    <property type="protein sequence ID" value="BDZ48426.1"/>
    <property type="molecule type" value="Genomic_DNA"/>
</dbReference>
<evidence type="ECO:0000313" key="2">
    <source>
        <dbReference type="Proteomes" id="UP001321486"/>
    </source>
</evidence>
<evidence type="ECO:0008006" key="3">
    <source>
        <dbReference type="Google" id="ProtNLM"/>
    </source>
</evidence>
<dbReference type="Pfam" id="PF00106">
    <property type="entry name" value="adh_short"/>
    <property type="match status" value="1"/>
</dbReference>
<dbReference type="Proteomes" id="UP001321486">
    <property type="component" value="Chromosome"/>
</dbReference>
<accession>A0ABN6XUD1</accession>
<sequence length="113" mass="11370">MSDFPVTTAPSADARPSGLRLEGKRVVVTGGARGIGAEIAGRFSSEGAHVAVLDLLADRGTELCASIGGSYHQVDLQDPGDTATAMSDALEALGGVDILVNSAGILHFSSSST</sequence>